<reference evidence="1 2" key="1">
    <citation type="journal article" date="2015" name="Sci. Rep.">
        <title>The power of single molecule real-time sequencing technology in the de novo assembly of a eukaryotic genome.</title>
        <authorList>
            <person name="Sakai H."/>
            <person name="Naito K."/>
            <person name="Ogiso-Tanaka E."/>
            <person name="Takahashi Y."/>
            <person name="Iseki K."/>
            <person name="Muto C."/>
            <person name="Satou K."/>
            <person name="Teruya K."/>
            <person name="Shiroma A."/>
            <person name="Shimoji M."/>
            <person name="Hirano T."/>
            <person name="Itoh T."/>
            <person name="Kaga A."/>
            <person name="Tomooka N."/>
        </authorList>
    </citation>
    <scope>NUCLEOTIDE SEQUENCE [LARGE SCALE GENOMIC DNA]</scope>
    <source>
        <strain evidence="2">cv. Shumari</strain>
    </source>
</reference>
<proteinExistence type="predicted"/>
<keyword evidence="2" id="KW-1185">Reference proteome</keyword>
<organism evidence="1 2">
    <name type="scientific">Vigna angularis var. angularis</name>
    <dbReference type="NCBI Taxonomy" id="157739"/>
    <lineage>
        <taxon>Eukaryota</taxon>
        <taxon>Viridiplantae</taxon>
        <taxon>Streptophyta</taxon>
        <taxon>Embryophyta</taxon>
        <taxon>Tracheophyta</taxon>
        <taxon>Spermatophyta</taxon>
        <taxon>Magnoliopsida</taxon>
        <taxon>eudicotyledons</taxon>
        <taxon>Gunneridae</taxon>
        <taxon>Pentapetalae</taxon>
        <taxon>rosids</taxon>
        <taxon>fabids</taxon>
        <taxon>Fabales</taxon>
        <taxon>Fabaceae</taxon>
        <taxon>Papilionoideae</taxon>
        <taxon>50 kb inversion clade</taxon>
        <taxon>NPAAA clade</taxon>
        <taxon>indigoferoid/millettioid clade</taxon>
        <taxon>Phaseoleae</taxon>
        <taxon>Vigna</taxon>
    </lineage>
</organism>
<protein>
    <submittedName>
        <fullName evidence="1">Uncharacterized protein</fullName>
    </submittedName>
</protein>
<name>A0A0S3SYL7_PHAAN</name>
<feature type="non-terminal residue" evidence="1">
    <location>
        <position position="93"/>
    </location>
</feature>
<dbReference type="AlphaFoldDB" id="A0A0S3SYL7"/>
<accession>A0A0S3SYL7</accession>
<sequence>MTIHPTFNHAAPLIVCQANQLNPISTKPNRELACVEWEKILQTSFDTPACGREMVAFSLAFCKILFNDKEEGGHVFLCMNVICFLKCGGPFFA</sequence>
<evidence type="ECO:0000313" key="1">
    <source>
        <dbReference type="EMBL" id="BAT97937.1"/>
    </source>
</evidence>
<dbReference type="Proteomes" id="UP000291084">
    <property type="component" value="Chromosome 9"/>
</dbReference>
<gene>
    <name evidence="1" type="primary">Vigan.09G152800</name>
    <name evidence="1" type="ORF">VIGAN_09152800</name>
</gene>
<evidence type="ECO:0000313" key="2">
    <source>
        <dbReference type="Proteomes" id="UP000291084"/>
    </source>
</evidence>
<dbReference type="EMBL" id="AP015042">
    <property type="protein sequence ID" value="BAT97937.1"/>
    <property type="molecule type" value="Genomic_DNA"/>
</dbReference>